<evidence type="ECO:0000256" key="2">
    <source>
        <dbReference type="ARBA" id="ARBA00022630"/>
    </source>
</evidence>
<dbReference type="AlphaFoldDB" id="G9NBH6"/>
<dbReference type="eggNOG" id="KOG2614">
    <property type="taxonomic scope" value="Eukaryota"/>
</dbReference>
<dbReference type="STRING" id="413071.G9NBH6"/>
<dbReference type="GO" id="GO:0004497">
    <property type="term" value="F:monooxygenase activity"/>
    <property type="evidence" value="ECO:0007669"/>
    <property type="project" value="UniProtKB-KW"/>
</dbReference>
<evidence type="ECO:0000259" key="6">
    <source>
        <dbReference type="Pfam" id="PF01494"/>
    </source>
</evidence>
<dbReference type="InParanoid" id="G9NBH6"/>
<evidence type="ECO:0000256" key="1">
    <source>
        <dbReference type="ARBA" id="ARBA00007992"/>
    </source>
</evidence>
<dbReference type="Gene3D" id="3.50.50.60">
    <property type="entry name" value="FAD/NAD(P)-binding domain"/>
    <property type="match status" value="1"/>
</dbReference>
<dbReference type="OrthoDB" id="16820at2759"/>
<keyword evidence="5" id="KW-0503">Monooxygenase</keyword>
<keyword evidence="3" id="KW-0274">FAD</keyword>
<keyword evidence="8" id="KW-1185">Reference proteome</keyword>
<dbReference type="Proteomes" id="UP000007115">
    <property type="component" value="Unassembled WGS sequence"/>
</dbReference>
<dbReference type="EMBL" id="ABDF02000091">
    <property type="protein sequence ID" value="EHK16181.1"/>
    <property type="molecule type" value="Genomic_DNA"/>
</dbReference>
<proteinExistence type="inferred from homology"/>
<sequence>MSELPYLAIVGGGIAGPALALSLKKHHGISSIVYELQPKYDVRGVNITLAPNAVRVLQHVGVYDVVRTQGYSYDDLHLSNARSQALGNLLQGSPKYYNYSCLRVHRAIVQKALLDELKVQGIPVIFGKKLVRLHEEKESVELEFADGTSARASFVIGADGVHSRVRDAIMETQTSYSGFMGIIGMGVKRESLHKSASQVPLPNFVFGSKGFVAIMPSSYEGTVVDFFSTMPFPARSREEWNELAEDKTKVQEILQKRFGDKWPQFICDITRDYDKEGLSLLPFFEVPPLERWTSVKRRVILIGDSAHAFTPQGGQGAAMGLEDAETLSHTLSHPDFKSDYMRLLTIWERHRSERLRLVKDFTDLNGRLRSPDTAFIQWVKEWLIWGRFRWTGSLGNMQWLHGYNAEDIVRFF</sequence>
<dbReference type="VEuPathDB" id="FungiDB:TRIVIDRAFT_65006"/>
<evidence type="ECO:0000313" key="7">
    <source>
        <dbReference type="EMBL" id="EHK16181.1"/>
    </source>
</evidence>
<feature type="domain" description="FAD-binding" evidence="6">
    <location>
        <begin position="8"/>
        <end position="336"/>
    </location>
</feature>
<dbReference type="RefSeq" id="XP_013950376.1">
    <property type="nucleotide sequence ID" value="XM_014094901.1"/>
</dbReference>
<evidence type="ECO:0000256" key="5">
    <source>
        <dbReference type="ARBA" id="ARBA00023033"/>
    </source>
</evidence>
<gene>
    <name evidence="7" type="ORF">TRIVIDRAFT_65006</name>
</gene>
<evidence type="ECO:0000313" key="8">
    <source>
        <dbReference type="Proteomes" id="UP000007115"/>
    </source>
</evidence>
<dbReference type="OMA" id="HGYNAED"/>
<comment type="similarity">
    <text evidence="1">Belongs to the paxM FAD-dependent monooxygenase family.</text>
</comment>
<organism evidence="7 8">
    <name type="scientific">Hypocrea virens (strain Gv29-8 / FGSC 10586)</name>
    <name type="common">Gliocladium virens</name>
    <name type="synonym">Trichoderma virens</name>
    <dbReference type="NCBI Taxonomy" id="413071"/>
    <lineage>
        <taxon>Eukaryota</taxon>
        <taxon>Fungi</taxon>
        <taxon>Dikarya</taxon>
        <taxon>Ascomycota</taxon>
        <taxon>Pezizomycotina</taxon>
        <taxon>Sordariomycetes</taxon>
        <taxon>Hypocreomycetidae</taxon>
        <taxon>Hypocreales</taxon>
        <taxon>Hypocreaceae</taxon>
        <taxon>Trichoderma</taxon>
    </lineage>
</organism>
<dbReference type="HOGENOM" id="CLU_009665_19_5_1"/>
<protein>
    <recommendedName>
        <fullName evidence="6">FAD-binding domain-containing protein</fullName>
    </recommendedName>
</protein>
<dbReference type="Pfam" id="PF01494">
    <property type="entry name" value="FAD_binding_3"/>
    <property type="match status" value="1"/>
</dbReference>
<dbReference type="GeneID" id="25796659"/>
<dbReference type="InterPro" id="IPR002938">
    <property type="entry name" value="FAD-bd"/>
</dbReference>
<dbReference type="GO" id="GO:0071949">
    <property type="term" value="F:FAD binding"/>
    <property type="evidence" value="ECO:0007669"/>
    <property type="project" value="InterPro"/>
</dbReference>
<dbReference type="InterPro" id="IPR036188">
    <property type="entry name" value="FAD/NAD-bd_sf"/>
</dbReference>
<accession>G9NBH6</accession>
<dbReference type="SUPFAM" id="SSF51905">
    <property type="entry name" value="FAD/NAD(P)-binding domain"/>
    <property type="match status" value="1"/>
</dbReference>
<keyword evidence="2" id="KW-0285">Flavoprotein</keyword>
<dbReference type="PANTHER" id="PTHR13789:SF309">
    <property type="entry name" value="PUTATIVE (AFU_ORTHOLOGUE AFUA_6G14510)-RELATED"/>
    <property type="match status" value="1"/>
</dbReference>
<dbReference type="PRINTS" id="PR00420">
    <property type="entry name" value="RNGMNOXGNASE"/>
</dbReference>
<comment type="caution">
    <text evidence="7">The sequence shown here is derived from an EMBL/GenBank/DDBJ whole genome shotgun (WGS) entry which is preliminary data.</text>
</comment>
<evidence type="ECO:0000256" key="3">
    <source>
        <dbReference type="ARBA" id="ARBA00022827"/>
    </source>
</evidence>
<evidence type="ECO:0000256" key="4">
    <source>
        <dbReference type="ARBA" id="ARBA00023002"/>
    </source>
</evidence>
<name>G9NBH6_HYPVG</name>
<dbReference type="PANTHER" id="PTHR13789">
    <property type="entry name" value="MONOOXYGENASE"/>
    <property type="match status" value="1"/>
</dbReference>
<reference evidence="7 8" key="1">
    <citation type="journal article" date="2011" name="Genome Biol.">
        <title>Comparative genome sequence analysis underscores mycoparasitism as the ancestral life style of Trichoderma.</title>
        <authorList>
            <person name="Kubicek C.P."/>
            <person name="Herrera-Estrella A."/>
            <person name="Seidl-Seiboth V."/>
            <person name="Martinez D.A."/>
            <person name="Druzhinina I.S."/>
            <person name="Thon M."/>
            <person name="Zeilinger S."/>
            <person name="Casas-Flores S."/>
            <person name="Horwitz B.A."/>
            <person name="Mukherjee P.K."/>
            <person name="Mukherjee M."/>
            <person name="Kredics L."/>
            <person name="Alcaraz L.D."/>
            <person name="Aerts A."/>
            <person name="Antal Z."/>
            <person name="Atanasova L."/>
            <person name="Cervantes-Badillo M.G."/>
            <person name="Challacombe J."/>
            <person name="Chertkov O."/>
            <person name="McCluskey K."/>
            <person name="Coulpier F."/>
            <person name="Deshpande N."/>
            <person name="von Doehren H."/>
            <person name="Ebbole D.J."/>
            <person name="Esquivel-Naranjo E.U."/>
            <person name="Fekete E."/>
            <person name="Flipphi M."/>
            <person name="Glaser F."/>
            <person name="Gomez-Rodriguez E.Y."/>
            <person name="Gruber S."/>
            <person name="Han C."/>
            <person name="Henrissat B."/>
            <person name="Hermosa R."/>
            <person name="Hernandez-Onate M."/>
            <person name="Karaffa L."/>
            <person name="Kosti I."/>
            <person name="Le Crom S."/>
            <person name="Lindquist E."/>
            <person name="Lucas S."/>
            <person name="Luebeck M."/>
            <person name="Luebeck P.S."/>
            <person name="Margeot A."/>
            <person name="Metz B."/>
            <person name="Misra M."/>
            <person name="Nevalainen H."/>
            <person name="Omann M."/>
            <person name="Packer N."/>
            <person name="Perrone G."/>
            <person name="Uresti-Rivera E.E."/>
            <person name="Salamov A."/>
            <person name="Schmoll M."/>
            <person name="Seiboth B."/>
            <person name="Shapiro H."/>
            <person name="Sukno S."/>
            <person name="Tamayo-Ramos J.A."/>
            <person name="Tisch D."/>
            <person name="Wiest A."/>
            <person name="Wilkinson H.H."/>
            <person name="Zhang M."/>
            <person name="Coutinho P.M."/>
            <person name="Kenerley C.M."/>
            <person name="Monte E."/>
            <person name="Baker S.E."/>
            <person name="Grigoriev I.V."/>
        </authorList>
    </citation>
    <scope>NUCLEOTIDE SEQUENCE [LARGE SCALE GENOMIC DNA]</scope>
    <source>
        <strain evidence="8">Gv29-8 / FGSC 10586</strain>
    </source>
</reference>
<dbReference type="InterPro" id="IPR050493">
    <property type="entry name" value="FAD-dep_Monooxygenase_BioMet"/>
</dbReference>
<keyword evidence="4" id="KW-0560">Oxidoreductase</keyword>